<feature type="binding site" evidence="8">
    <location>
        <position position="160"/>
    </location>
    <ligand>
        <name>Mn(2+)</name>
        <dbReference type="ChEBI" id="CHEBI:29035"/>
    </ligand>
</feature>
<dbReference type="InterPro" id="IPR042206">
    <property type="entry name" value="CRISPR-assoc_Cas1_C"/>
</dbReference>
<dbReference type="Gene3D" id="3.100.10.20">
    <property type="entry name" value="CRISPR-associated endonuclease Cas1, N-terminal domain"/>
    <property type="match status" value="1"/>
</dbReference>
<keyword evidence="8" id="KW-0464">Manganese</keyword>
<dbReference type="InterPro" id="IPR002729">
    <property type="entry name" value="CRISPR-assoc_Cas1"/>
</dbReference>
<protein>
    <recommendedName>
        <fullName evidence="8">CRISPR-associated endonuclease Cas1</fullName>
        <ecNumber evidence="8">3.1.-.-</ecNumber>
    </recommendedName>
</protein>
<dbReference type="RefSeq" id="WP_024332435.1">
    <property type="nucleotide sequence ID" value="NZ_JAWHKF010000009.1"/>
</dbReference>
<keyword evidence="7 8" id="KW-0238">DNA-binding</keyword>
<feature type="binding site" evidence="8">
    <location>
        <position position="222"/>
    </location>
    <ligand>
        <name>Mn(2+)</name>
        <dbReference type="ChEBI" id="CHEBI:29035"/>
    </ligand>
</feature>
<comment type="caution">
    <text evidence="9">The sequence shown here is derived from an EMBL/GenBank/DDBJ whole genome shotgun (WGS) entry which is preliminary data.</text>
</comment>
<keyword evidence="10" id="KW-1185">Reference proteome</keyword>
<dbReference type="Pfam" id="PF01867">
    <property type="entry name" value="Cas_Cas1"/>
    <property type="match status" value="1"/>
</dbReference>
<dbReference type="Proteomes" id="UP000235122">
    <property type="component" value="Unassembled WGS sequence"/>
</dbReference>
<feature type="binding site" evidence="8">
    <location>
        <position position="235"/>
    </location>
    <ligand>
        <name>Mn(2+)</name>
        <dbReference type="ChEBI" id="CHEBI:29035"/>
    </ligand>
</feature>
<dbReference type="GeneID" id="35865890"/>
<gene>
    <name evidence="9" type="primary">cas1e</name>
    <name evidence="8" type="synonym">cas1</name>
    <name evidence="9" type="ORF">CYJ19_02710</name>
</gene>
<dbReference type="GO" id="GO:0043571">
    <property type="term" value="P:maintenance of CRISPR repeat elements"/>
    <property type="evidence" value="ECO:0007669"/>
    <property type="project" value="UniProtKB-UniRule"/>
</dbReference>
<keyword evidence="3 8" id="KW-0255">Endonuclease</keyword>
<dbReference type="EC" id="3.1.-.-" evidence="8"/>
<proteinExistence type="inferred from homology"/>
<evidence type="ECO:0000313" key="9">
    <source>
        <dbReference type="EMBL" id="PKY73512.1"/>
    </source>
</evidence>
<dbReference type="GO" id="GO:0046872">
    <property type="term" value="F:metal ion binding"/>
    <property type="evidence" value="ECO:0007669"/>
    <property type="project" value="UniProtKB-UniRule"/>
</dbReference>
<dbReference type="GO" id="GO:0003677">
    <property type="term" value="F:DNA binding"/>
    <property type="evidence" value="ECO:0007669"/>
    <property type="project" value="UniProtKB-KW"/>
</dbReference>
<name>A0A2I1IQV2_9ACTO</name>
<evidence type="ECO:0000256" key="8">
    <source>
        <dbReference type="HAMAP-Rule" id="MF_01470"/>
    </source>
</evidence>
<dbReference type="EMBL" id="PKKO01000001">
    <property type="protein sequence ID" value="PKY73512.1"/>
    <property type="molecule type" value="Genomic_DNA"/>
</dbReference>
<dbReference type="STRING" id="33007.HMPREF3198_02025"/>
<evidence type="ECO:0000256" key="6">
    <source>
        <dbReference type="ARBA" id="ARBA00023118"/>
    </source>
</evidence>
<evidence type="ECO:0000256" key="3">
    <source>
        <dbReference type="ARBA" id="ARBA00022759"/>
    </source>
</evidence>
<dbReference type="GO" id="GO:0004520">
    <property type="term" value="F:DNA endonuclease activity"/>
    <property type="evidence" value="ECO:0007669"/>
    <property type="project" value="InterPro"/>
</dbReference>
<sequence>MPYSQDALTFSTIPTNHQVRLEDRISYLYLEYCLIRQDRTGVIAISEGEDHDRNGPKTTKLQLPVAGMAVLLLGPGTSLSHAAAVSCARSGVVIMFCGGGGISCYTHASPLTSSAKWAIAQARLVANEEHQIQAALYLYKLQLGIENMPGGTINAMRGLEGRTIRNVYKTQAKKYGIKGFRRDSNGDDVVNVSLNLANSILYGCAGAACSAIGVNPALGIIHRGNVRSLLFDLADLYKPTMTIPLAFSATTAEDPLIFVRRKIREAIFEKQIVVGILDALMQVLSPHLPRRDDDRLIGSVGEEVAGHIQYGKDS</sequence>
<dbReference type="NCBIfam" id="TIGR03638">
    <property type="entry name" value="cas1_ECOLI"/>
    <property type="match status" value="1"/>
</dbReference>
<keyword evidence="2 8" id="KW-0479">Metal-binding</keyword>
<dbReference type="GO" id="GO:0016787">
    <property type="term" value="F:hydrolase activity"/>
    <property type="evidence" value="ECO:0007669"/>
    <property type="project" value="UniProtKB-KW"/>
</dbReference>
<comment type="cofactor">
    <cofactor evidence="8">
        <name>Mg(2+)</name>
        <dbReference type="ChEBI" id="CHEBI:18420"/>
    </cofactor>
    <cofactor evidence="8">
        <name>Mn(2+)</name>
        <dbReference type="ChEBI" id="CHEBI:29035"/>
    </cofactor>
</comment>
<comment type="subunit">
    <text evidence="8">Homodimer, forms a heterotetramer with a Cas2 homodimer.</text>
</comment>
<evidence type="ECO:0000256" key="2">
    <source>
        <dbReference type="ARBA" id="ARBA00022723"/>
    </source>
</evidence>
<dbReference type="InterPro" id="IPR019851">
    <property type="entry name" value="CRISPR-assoc_Cas1_ECOLI"/>
</dbReference>
<dbReference type="InterPro" id="IPR050646">
    <property type="entry name" value="Cas1"/>
</dbReference>
<comment type="function">
    <text evidence="8">CRISPR (clustered regularly interspaced short palindromic repeat), is an adaptive immune system that provides protection against mobile genetic elements (viruses, transposable elements and conjugative plasmids). CRISPR clusters contain spacers, sequences complementary to antecedent mobile elements, and target invading nucleic acids. CRISPR clusters are transcribed and processed into CRISPR RNA (crRNA). Acts as a dsDNA endonuclease. Involved in the integration of spacer DNA into the CRISPR cassette.</text>
</comment>
<evidence type="ECO:0000313" key="10">
    <source>
        <dbReference type="Proteomes" id="UP000235122"/>
    </source>
</evidence>
<dbReference type="GO" id="GO:0051607">
    <property type="term" value="P:defense response to virus"/>
    <property type="evidence" value="ECO:0007669"/>
    <property type="project" value="UniProtKB-UniRule"/>
</dbReference>
<evidence type="ECO:0000256" key="4">
    <source>
        <dbReference type="ARBA" id="ARBA00022801"/>
    </source>
</evidence>
<dbReference type="HAMAP" id="MF_01470">
    <property type="entry name" value="Cas1"/>
    <property type="match status" value="1"/>
</dbReference>
<reference evidence="9 10" key="1">
    <citation type="submission" date="2017-12" db="EMBL/GenBank/DDBJ databases">
        <title>Phylogenetic diversity of female urinary microbiome.</title>
        <authorList>
            <person name="Thomas-White K."/>
            <person name="Wolfe A.J."/>
        </authorList>
    </citation>
    <scope>NUCLEOTIDE SEQUENCE [LARGE SCALE GENOMIC DNA]</scope>
    <source>
        <strain evidence="9 10">UMB0402</strain>
    </source>
</reference>
<keyword evidence="1 8" id="KW-0540">Nuclease</keyword>
<dbReference type="Gene3D" id="1.20.120.920">
    <property type="entry name" value="CRISPR-associated endonuclease Cas1, C-terminal domain"/>
    <property type="match status" value="1"/>
</dbReference>
<keyword evidence="5 8" id="KW-0460">Magnesium</keyword>
<dbReference type="AlphaFoldDB" id="A0A2I1IQV2"/>
<keyword evidence="4 8" id="KW-0378">Hydrolase</keyword>
<accession>A0A2I1IQV2</accession>
<organism evidence="9 10">
    <name type="scientific">Winkia neuii</name>
    <dbReference type="NCBI Taxonomy" id="33007"/>
    <lineage>
        <taxon>Bacteria</taxon>
        <taxon>Bacillati</taxon>
        <taxon>Actinomycetota</taxon>
        <taxon>Actinomycetes</taxon>
        <taxon>Actinomycetales</taxon>
        <taxon>Actinomycetaceae</taxon>
        <taxon>Winkia</taxon>
    </lineage>
</organism>
<dbReference type="PANTHER" id="PTHR34353">
    <property type="entry name" value="CRISPR-ASSOCIATED ENDONUCLEASE CAS1 1"/>
    <property type="match status" value="1"/>
</dbReference>
<dbReference type="PANTHER" id="PTHR34353:SF3">
    <property type="entry name" value="CRISPR-ASSOCIATED ENDONUCLEASE CAS1"/>
    <property type="match status" value="1"/>
</dbReference>
<comment type="similarity">
    <text evidence="8">Belongs to the CRISPR-associated endonuclease Cas1 family.</text>
</comment>
<evidence type="ECO:0000256" key="1">
    <source>
        <dbReference type="ARBA" id="ARBA00022722"/>
    </source>
</evidence>
<evidence type="ECO:0000256" key="7">
    <source>
        <dbReference type="ARBA" id="ARBA00023125"/>
    </source>
</evidence>
<keyword evidence="6 8" id="KW-0051">Antiviral defense</keyword>
<evidence type="ECO:0000256" key="5">
    <source>
        <dbReference type="ARBA" id="ARBA00022842"/>
    </source>
</evidence>
<dbReference type="InterPro" id="IPR042211">
    <property type="entry name" value="CRISPR-assoc_Cas1_N"/>
</dbReference>